<accession>A0A2H0ULS7</accession>
<protein>
    <submittedName>
        <fullName evidence="1">Uncharacterized protein</fullName>
    </submittedName>
</protein>
<dbReference type="Proteomes" id="UP000229526">
    <property type="component" value="Unassembled WGS sequence"/>
</dbReference>
<comment type="caution">
    <text evidence="1">The sequence shown here is derived from an EMBL/GenBank/DDBJ whole genome shotgun (WGS) entry which is preliminary data.</text>
</comment>
<dbReference type="AlphaFoldDB" id="A0A2H0ULS7"/>
<proteinExistence type="predicted"/>
<evidence type="ECO:0000313" key="1">
    <source>
        <dbReference type="EMBL" id="PIR86735.1"/>
    </source>
</evidence>
<gene>
    <name evidence="1" type="ORF">COU11_04475</name>
</gene>
<evidence type="ECO:0000313" key="2">
    <source>
        <dbReference type="Proteomes" id="UP000229526"/>
    </source>
</evidence>
<dbReference type="EMBL" id="PFBD01000028">
    <property type="protein sequence ID" value="PIR86735.1"/>
    <property type="molecule type" value="Genomic_DNA"/>
</dbReference>
<organism evidence="1 2">
    <name type="scientific">Candidatus Harrisonbacteria bacterium CG10_big_fil_rev_8_21_14_0_10_49_15</name>
    <dbReference type="NCBI Taxonomy" id="1974587"/>
    <lineage>
        <taxon>Bacteria</taxon>
        <taxon>Candidatus Harrisoniibacteriota</taxon>
    </lineage>
</organism>
<sequence>MSAESFEKETPQPVEGSALEQAEELGEILPAAIDQQTRWRRLFADERIRAGAAAALRTMINTGISAIDMFPGIGAVPSWIADGLKWVSRFSRKTDFLDLTPAVSKRVAIGSEALEFITLDAFPSHAIESTLQLKREDVPKMIAAIKAMIEILRGEQADYQQNQAQIDGAIATFLDESPQPSEA</sequence>
<name>A0A2H0ULS7_9BACT</name>
<reference evidence="2" key="1">
    <citation type="submission" date="2017-09" db="EMBL/GenBank/DDBJ databases">
        <title>Depth-based differentiation of microbial function through sediment-hosted aquifers and enrichment of novel symbionts in the deep terrestrial subsurface.</title>
        <authorList>
            <person name="Probst A.J."/>
            <person name="Ladd B."/>
            <person name="Jarett J.K."/>
            <person name="Geller-Mcgrath D.E."/>
            <person name="Sieber C.M.K."/>
            <person name="Emerson J.B."/>
            <person name="Anantharaman K."/>
            <person name="Thomas B.C."/>
            <person name="Malmstrom R."/>
            <person name="Stieglmeier M."/>
            <person name="Klingl A."/>
            <person name="Woyke T."/>
            <person name="Ryan C.M."/>
            <person name="Banfield J.F."/>
        </authorList>
    </citation>
    <scope>NUCLEOTIDE SEQUENCE [LARGE SCALE GENOMIC DNA]</scope>
</reference>